<name>L9YG58_NATGS</name>
<dbReference type="Gene3D" id="3.30.70.360">
    <property type="match status" value="1"/>
</dbReference>
<dbReference type="SUPFAM" id="SSF55031">
    <property type="entry name" value="Bacterial exopeptidase dimerisation domain"/>
    <property type="match status" value="1"/>
</dbReference>
<dbReference type="CDD" id="cd03884">
    <property type="entry name" value="M20_bAS"/>
    <property type="match status" value="1"/>
</dbReference>
<sequence>MACSVGAAGTGTRIPSDDERVRMSENARGDGGGAGRTLSVDRDRLRSDVERNAEFGAVEPPEANAHGRTVLTGTEANRRARDSLVERLEDAGLSVSVDAVGNVLGTWTPESANPDAAPVVAGSHLDSVPEGGIFDGPLGVYAALEAVRTLQEADGEPARPVAVVSFTEEEGTRFGGGLLGSGVATGHRTVEDALALTDDEGTTLEEALESIGYRGESRLEPSDWDSFLELHVEQDTRLEERAVPVGVVTTITGILHADARFVGETDHAGTTGMADRTDALAAASEFVLELERAGREFAGEDGTAVATVGKSHVRPNATNVVPGEVELGVDGRDVEAETMDRLLERARKCLDSLEADRGVETDLEIELEVAPAPMTDRCREALSTGADAAGVESVSLHSGAAHDTMYVSRVTDAGMLFVPSEDGLSHTPFEWTDWGDCATGARVLAEAMTRLADD</sequence>
<dbReference type="AlphaFoldDB" id="L9YG58"/>
<evidence type="ECO:0000256" key="2">
    <source>
        <dbReference type="SAM" id="MobiDB-lite"/>
    </source>
</evidence>
<dbReference type="PANTHER" id="PTHR32494:SF5">
    <property type="entry name" value="ALLANTOATE AMIDOHYDROLASE"/>
    <property type="match status" value="1"/>
</dbReference>
<comment type="caution">
    <text evidence="4">The sequence shown here is derived from an EMBL/GenBank/DDBJ whole genome shotgun (WGS) entry which is preliminary data.</text>
</comment>
<accession>L9YG58</accession>
<feature type="compositionally biased region" description="Basic and acidic residues" evidence="2">
    <location>
        <begin position="15"/>
        <end position="28"/>
    </location>
</feature>
<dbReference type="GO" id="GO:0016813">
    <property type="term" value="F:hydrolase activity, acting on carbon-nitrogen (but not peptide) bonds, in linear amidines"/>
    <property type="evidence" value="ECO:0007669"/>
    <property type="project" value="InterPro"/>
</dbReference>
<dbReference type="InterPro" id="IPR010158">
    <property type="entry name" value="Amidase_Cbmase"/>
</dbReference>
<reference evidence="4 5" key="1">
    <citation type="journal article" date="2014" name="PLoS Genet.">
        <title>Phylogenetically driven sequencing of extremely halophilic archaea reveals strategies for static and dynamic osmo-response.</title>
        <authorList>
            <person name="Becker E.A."/>
            <person name="Seitzer P.M."/>
            <person name="Tritt A."/>
            <person name="Larsen D."/>
            <person name="Krusor M."/>
            <person name="Yao A.I."/>
            <person name="Wu D."/>
            <person name="Madern D."/>
            <person name="Eisen J.A."/>
            <person name="Darling A.E."/>
            <person name="Facciotti M.T."/>
        </authorList>
    </citation>
    <scope>NUCLEOTIDE SEQUENCE [LARGE SCALE GENOMIC DNA]</scope>
    <source>
        <strain evidence="4 5">SP2</strain>
    </source>
</reference>
<dbReference type="EMBL" id="AOIC01000024">
    <property type="protein sequence ID" value="ELY72711.1"/>
    <property type="molecule type" value="Genomic_DNA"/>
</dbReference>
<evidence type="ECO:0000259" key="3">
    <source>
        <dbReference type="Pfam" id="PF07687"/>
    </source>
</evidence>
<dbReference type="NCBIfam" id="NF006771">
    <property type="entry name" value="PRK09290.1-5"/>
    <property type="match status" value="1"/>
</dbReference>
<organism evidence="4 5">
    <name type="scientific">Natronobacterium gregoryi (strain ATCC 43098 / DSM 3393 / CCM 3738 / CIP 104747 / IAM 13177 / JCM 8860 / NBRC 102187 / NCIMB 2189 / SP2)</name>
    <dbReference type="NCBI Taxonomy" id="797304"/>
    <lineage>
        <taxon>Archaea</taxon>
        <taxon>Methanobacteriati</taxon>
        <taxon>Methanobacteriota</taxon>
        <taxon>Stenosarchaea group</taxon>
        <taxon>Halobacteria</taxon>
        <taxon>Halobacteriales</taxon>
        <taxon>Natrialbaceae</taxon>
        <taxon>Natronobacterium</taxon>
    </lineage>
</organism>
<feature type="region of interest" description="Disordered" evidence="2">
    <location>
        <begin position="1"/>
        <end position="41"/>
    </location>
</feature>
<dbReference type="PATRIC" id="fig|797304.7.peg.548"/>
<protein>
    <submittedName>
        <fullName evidence="4">Hydantoinase/carbamoylase family amidase</fullName>
    </submittedName>
</protein>
<dbReference type="Proteomes" id="UP000011613">
    <property type="component" value="Unassembled WGS sequence"/>
</dbReference>
<dbReference type="Pfam" id="PF07687">
    <property type="entry name" value="M20_dimer"/>
    <property type="match status" value="1"/>
</dbReference>
<dbReference type="InterPro" id="IPR002933">
    <property type="entry name" value="Peptidase_M20"/>
</dbReference>
<keyword evidence="1" id="KW-0378">Hydrolase</keyword>
<dbReference type="PANTHER" id="PTHR32494">
    <property type="entry name" value="ALLANTOATE DEIMINASE-RELATED"/>
    <property type="match status" value="1"/>
</dbReference>
<dbReference type="SUPFAM" id="SSF53187">
    <property type="entry name" value="Zn-dependent exopeptidases"/>
    <property type="match status" value="1"/>
</dbReference>
<dbReference type="InterPro" id="IPR036264">
    <property type="entry name" value="Bact_exopeptidase_dim_dom"/>
</dbReference>
<gene>
    <name evidence="4" type="ORF">C490_02713</name>
</gene>
<evidence type="ECO:0000256" key="1">
    <source>
        <dbReference type="ARBA" id="ARBA00022801"/>
    </source>
</evidence>
<proteinExistence type="predicted"/>
<dbReference type="PIRSF" id="PIRSF001235">
    <property type="entry name" value="Amidase_carbamoylase"/>
    <property type="match status" value="1"/>
</dbReference>
<evidence type="ECO:0000313" key="5">
    <source>
        <dbReference type="Proteomes" id="UP000011613"/>
    </source>
</evidence>
<feature type="domain" description="Peptidase M20 dimerisation" evidence="3">
    <location>
        <begin position="252"/>
        <end position="353"/>
    </location>
</feature>
<dbReference type="NCBIfam" id="TIGR01879">
    <property type="entry name" value="hydantase"/>
    <property type="match status" value="1"/>
</dbReference>
<dbReference type="Gene3D" id="3.40.630.10">
    <property type="entry name" value="Zn peptidases"/>
    <property type="match status" value="1"/>
</dbReference>
<dbReference type="Pfam" id="PF01546">
    <property type="entry name" value="Peptidase_M20"/>
    <property type="match status" value="1"/>
</dbReference>
<evidence type="ECO:0000313" key="4">
    <source>
        <dbReference type="EMBL" id="ELY72711.1"/>
    </source>
</evidence>
<dbReference type="InterPro" id="IPR011650">
    <property type="entry name" value="Peptidase_M20_dimer"/>
</dbReference>